<accession>A0A7G5EH67</accession>
<evidence type="ECO:0000313" key="2">
    <source>
        <dbReference type="Proteomes" id="UP000515240"/>
    </source>
</evidence>
<sequence length="128" mass="14365">MTTPQQISEAELRTTAAKAAHHPRCADCAPLWRPGWESISGAVSIDHLELLGALGTEESWERLDEFHPDGTNLWSPDAPIALGWHPYTRSSLWRCAQCSGAFLRYTEYGGYYVEERIRPLLADLIVNP</sequence>
<dbReference type="Proteomes" id="UP000515240">
    <property type="component" value="Chromosome"/>
</dbReference>
<dbReference type="AlphaFoldDB" id="A0A7G5EH67"/>
<evidence type="ECO:0000313" key="1">
    <source>
        <dbReference type="EMBL" id="QMV73342.1"/>
    </source>
</evidence>
<dbReference type="RefSeq" id="WP_182327912.1">
    <property type="nucleotide sequence ID" value="NZ_CP058554.1"/>
</dbReference>
<dbReference type="EMBL" id="CP058554">
    <property type="protein sequence ID" value="QMV73342.1"/>
    <property type="molecule type" value="Genomic_DNA"/>
</dbReference>
<dbReference type="KEGG" id="cpis:HS961_11155"/>
<proteinExistence type="predicted"/>
<organism evidence="1 2">
    <name type="scientific">Comamonas piscis</name>
    <dbReference type="NCBI Taxonomy" id="1562974"/>
    <lineage>
        <taxon>Bacteria</taxon>
        <taxon>Pseudomonadati</taxon>
        <taxon>Pseudomonadota</taxon>
        <taxon>Betaproteobacteria</taxon>
        <taxon>Burkholderiales</taxon>
        <taxon>Comamonadaceae</taxon>
        <taxon>Comamonas</taxon>
    </lineage>
</organism>
<keyword evidence="2" id="KW-1185">Reference proteome</keyword>
<reference evidence="1 2" key="1">
    <citation type="journal article" date="2020" name="G3 (Bethesda)">
        <title>CeMbio - The Caenorhabditis elegans Microbiome Resource.</title>
        <authorList>
            <person name="Dirksen P."/>
            <person name="Assie A."/>
            <person name="Zimmermann J."/>
            <person name="Zhang F."/>
            <person name="Tietje A.M."/>
            <person name="Marsh S.A."/>
            <person name="Felix M.A."/>
            <person name="Shapira M."/>
            <person name="Kaleta C."/>
            <person name="Schulenburg H."/>
            <person name="Samuel B."/>
        </authorList>
    </citation>
    <scope>NUCLEOTIDE SEQUENCE [LARGE SCALE GENOMIC DNA]</scope>
    <source>
        <strain evidence="1 2">BIGb0172</strain>
    </source>
</reference>
<gene>
    <name evidence="1" type="ORF">HS961_11155</name>
</gene>
<name>A0A7G5EH67_9BURK</name>
<protein>
    <submittedName>
        <fullName evidence="1">Uncharacterized protein</fullName>
    </submittedName>
</protein>